<feature type="chain" id="PRO_5015343091" description="Lipoprotein" evidence="1">
    <location>
        <begin position="21"/>
        <end position="217"/>
    </location>
</feature>
<name>A0A2R8BEJ9_9RHOB</name>
<dbReference type="EMBL" id="OMOR01000001">
    <property type="protein sequence ID" value="SPH21509.1"/>
    <property type="molecule type" value="Genomic_DNA"/>
</dbReference>
<sequence>MKTIKLMMALVVGGLVSACANPDTATRNARFVPEAPKLQATVPAITKSSVRIERINVSVPRTLKVSERNLYYPGGDIVWREDPIGDRHAQVKAIFEAGFAKGAAQMDGLVPVVLDVQVQRFHALTEKARYSTGGVHNIIFKMRLRDAVTGLALGEPYEVTADLAAFGGRHALAAEARGQTQKVRITDHLAEVIRQELTNPEGYKNARLGFLQAVNKL</sequence>
<gene>
    <name evidence="2" type="ORF">ASD8599_02261</name>
</gene>
<protein>
    <recommendedName>
        <fullName evidence="4">Lipoprotein</fullName>
    </recommendedName>
</protein>
<dbReference type="RefSeq" id="WP_108828586.1">
    <property type="nucleotide sequence ID" value="NZ_OMOR01000001.1"/>
</dbReference>
<keyword evidence="3" id="KW-1185">Reference proteome</keyword>
<dbReference type="Pfam" id="PF20569">
    <property type="entry name" value="DUF6778"/>
    <property type="match status" value="1"/>
</dbReference>
<evidence type="ECO:0000313" key="3">
    <source>
        <dbReference type="Proteomes" id="UP000244880"/>
    </source>
</evidence>
<reference evidence="2 3" key="1">
    <citation type="submission" date="2018-03" db="EMBL/GenBank/DDBJ databases">
        <authorList>
            <person name="Keele B.F."/>
        </authorList>
    </citation>
    <scope>NUCLEOTIDE SEQUENCE [LARGE SCALE GENOMIC DNA]</scope>
    <source>
        <strain evidence="2 3">CECT 8599</strain>
    </source>
</reference>
<keyword evidence="1" id="KW-0732">Signal</keyword>
<dbReference type="Proteomes" id="UP000244880">
    <property type="component" value="Unassembled WGS sequence"/>
</dbReference>
<proteinExistence type="predicted"/>
<feature type="signal peptide" evidence="1">
    <location>
        <begin position="1"/>
        <end position="20"/>
    </location>
</feature>
<dbReference type="InterPro" id="IPR046705">
    <property type="entry name" value="DUF6778"/>
</dbReference>
<evidence type="ECO:0000313" key="2">
    <source>
        <dbReference type="EMBL" id="SPH21509.1"/>
    </source>
</evidence>
<evidence type="ECO:0008006" key="4">
    <source>
        <dbReference type="Google" id="ProtNLM"/>
    </source>
</evidence>
<accession>A0A2R8BEJ9</accession>
<dbReference type="PROSITE" id="PS51257">
    <property type="entry name" value="PROKAR_LIPOPROTEIN"/>
    <property type="match status" value="1"/>
</dbReference>
<dbReference type="AlphaFoldDB" id="A0A2R8BEJ9"/>
<organism evidence="2 3">
    <name type="scientific">Ascidiaceihabitans donghaensis</name>
    <dbReference type="NCBI Taxonomy" id="1510460"/>
    <lineage>
        <taxon>Bacteria</taxon>
        <taxon>Pseudomonadati</taxon>
        <taxon>Pseudomonadota</taxon>
        <taxon>Alphaproteobacteria</taxon>
        <taxon>Rhodobacterales</taxon>
        <taxon>Paracoccaceae</taxon>
        <taxon>Ascidiaceihabitans</taxon>
    </lineage>
</organism>
<dbReference type="OrthoDB" id="7836640at2"/>
<evidence type="ECO:0000256" key="1">
    <source>
        <dbReference type="SAM" id="SignalP"/>
    </source>
</evidence>